<reference evidence="2" key="1">
    <citation type="submission" date="2015-04" db="UniProtKB">
        <authorList>
            <consortium name="EnsemblPlants"/>
        </authorList>
    </citation>
    <scope>IDENTIFICATION</scope>
    <source>
        <strain evidence="2">SL10</strain>
    </source>
</reference>
<dbReference type="AlphaFoldDB" id="A0A0E0IBS3"/>
<dbReference type="Gramene" id="ONIVA08G15450.1">
    <property type="protein sequence ID" value="ONIVA08G15450.1"/>
    <property type="gene ID" value="ONIVA08G15450"/>
</dbReference>
<dbReference type="EnsemblPlants" id="ONIVA08G15450.1">
    <property type="protein sequence ID" value="ONIVA08G15450.1"/>
    <property type="gene ID" value="ONIVA08G15450"/>
</dbReference>
<evidence type="ECO:0000313" key="3">
    <source>
        <dbReference type="Proteomes" id="UP000006591"/>
    </source>
</evidence>
<name>A0A0E0IBS3_ORYNI</name>
<proteinExistence type="predicted"/>
<dbReference type="HOGENOM" id="CLU_1899401_0_0_1"/>
<feature type="compositionally biased region" description="Basic and acidic residues" evidence="1">
    <location>
        <begin position="20"/>
        <end position="33"/>
    </location>
</feature>
<reference evidence="2" key="2">
    <citation type="submission" date="2018-04" db="EMBL/GenBank/DDBJ databases">
        <title>OnivRS2 (Oryza nivara Reference Sequence Version 2).</title>
        <authorList>
            <person name="Zhang J."/>
            <person name="Kudrna D."/>
            <person name="Lee S."/>
            <person name="Talag J."/>
            <person name="Rajasekar S."/>
            <person name="Welchert J."/>
            <person name="Hsing Y.-I."/>
            <person name="Wing R.A."/>
        </authorList>
    </citation>
    <scope>NUCLEOTIDE SEQUENCE [LARGE SCALE GENOMIC DNA]</scope>
    <source>
        <strain evidence="2">SL10</strain>
    </source>
</reference>
<feature type="region of interest" description="Disordered" evidence="1">
    <location>
        <begin position="1"/>
        <end position="47"/>
    </location>
</feature>
<organism evidence="2">
    <name type="scientific">Oryza nivara</name>
    <name type="common">Indian wild rice</name>
    <name type="synonym">Oryza sativa f. spontanea</name>
    <dbReference type="NCBI Taxonomy" id="4536"/>
    <lineage>
        <taxon>Eukaryota</taxon>
        <taxon>Viridiplantae</taxon>
        <taxon>Streptophyta</taxon>
        <taxon>Embryophyta</taxon>
        <taxon>Tracheophyta</taxon>
        <taxon>Spermatophyta</taxon>
        <taxon>Magnoliopsida</taxon>
        <taxon>Liliopsida</taxon>
        <taxon>Poales</taxon>
        <taxon>Poaceae</taxon>
        <taxon>BOP clade</taxon>
        <taxon>Oryzoideae</taxon>
        <taxon>Oryzeae</taxon>
        <taxon>Oryzinae</taxon>
        <taxon>Oryza</taxon>
    </lineage>
</organism>
<protein>
    <submittedName>
        <fullName evidence="2">Uncharacterized protein</fullName>
    </submittedName>
</protein>
<dbReference type="Proteomes" id="UP000006591">
    <property type="component" value="Chromosome 8"/>
</dbReference>
<keyword evidence="3" id="KW-1185">Reference proteome</keyword>
<sequence>MTDTGEGIKLSTSWSQSSHIHHESKLRCDGGREDDNDDEEGGAYSGNSKGEQAFVVLMVSLAAASACTSATVSGSVHVGLAAKNLKLMHEGAQDLNLAFPYHRGRALQSPEFMAFPSLESSSMCNPRTGGGERRRW</sequence>
<evidence type="ECO:0000256" key="1">
    <source>
        <dbReference type="SAM" id="MobiDB-lite"/>
    </source>
</evidence>
<evidence type="ECO:0000313" key="2">
    <source>
        <dbReference type="EnsemblPlants" id="ONIVA08G15450.1"/>
    </source>
</evidence>
<accession>A0A0E0IBS3</accession>